<evidence type="ECO:0000256" key="8">
    <source>
        <dbReference type="ARBA" id="ARBA00023136"/>
    </source>
</evidence>
<dbReference type="Gene3D" id="3.60.10.10">
    <property type="entry name" value="Endonuclease/exonuclease/phosphatase"/>
    <property type="match status" value="1"/>
</dbReference>
<dbReference type="InterPro" id="IPR000477">
    <property type="entry name" value="RT_dom"/>
</dbReference>
<dbReference type="GO" id="GO:0003676">
    <property type="term" value="F:nucleic acid binding"/>
    <property type="evidence" value="ECO:0007669"/>
    <property type="project" value="InterPro"/>
</dbReference>
<dbReference type="Gene3D" id="1.50.40.10">
    <property type="entry name" value="Mitochondrial carrier domain"/>
    <property type="match status" value="1"/>
</dbReference>
<dbReference type="InterPro" id="IPR002156">
    <property type="entry name" value="RNaseH_domain"/>
</dbReference>
<reference evidence="13" key="1">
    <citation type="submission" date="2016-11" db="UniProtKB">
        <authorList>
            <consortium name="WormBaseParasite"/>
        </authorList>
    </citation>
    <scope>IDENTIFICATION</scope>
</reference>
<sequence length="2600" mass="284070">RPVARIKIPVQGWDKETSTEDLGFDLKYLVFRVLRIPISQGRVQQIDTAELVTANKKFPNFGMSDGAEPVDWRVLHQVDVLFGHVAAGFELLVAGDINAHHTHWGSNTSNSRGEELLAYICTTNTEFCNIGGTPTFDNGRWTEALDVTLVSHGLAPLVKDWEVWDEEESLSDHRFVRFRLQSSCPKPHILWKRNVRNTDWTAFTETLKCQTDQLTTAAPTTCQEVDDLADLLSKTVLTAHEASCPLKAYKGKKSAPWWHPALGSLRRKAKCLQRKARKSKDPADLAAYQEAIRDFKRETRKAKSDKWRQYCAELEGTRPTSRVVKALTLDKMSKLSVIKRPDGRLAENPGESLDIMLTSSFPRAAPQLGPPDHSPGGQILASTIITRERTARAAKSFSPFKSPVQKGGPQGGVLSPILWNLVMDELLCSPHPDPVQKVGYADDVTATVAGPSPAVLRDLLQAFIHRAERWAHSCGLRFSESKTVAIMFTSRRNWRIEPLSLYGKPVAMEKQTRCLGVTLDHRLSWTPHVQTKARKALATLAQIRRAFGATWGLTPRRLWWIYTAIVRPAISFAGFIWNSALEKAEPPAAWRPQPARPGSSERPADPLGRNPVHALPPLKFKTSIPPRHEARDNWKPHEIHCFTDGSQINSASGYGYCIVSGGRTVATFSQHTGTCSTVFQNEVLAISSCAMELYNQRVWGKEITLHSDSQAAIHALERTTTCSRTVLDCIGQLNRLGASNKVSLRWIPGHSGHPGNELADRLAKAGSTGSFTGPLPVAPTPIAVVTTRINQWVASKHRERWANAPDCRQSRAAVPCPSSALRRALLGLNRRDIRAVTMALSGHGCFARHRYLQEKIRSEECPFCLSGVENAEHFICECPAFTQDRLTYLGPNPDLSDARESLPARPLPKGYRASDNPPPGLSGGGPRCGRRRHRNSLRDTAALAARGRQGVAESAMPEHSADRVHRLLLSRRRSRGGGRVIGIVGLSNWPNSSPGLRLGRVAGFGDALQDGRVSWQSRCRGRRRLGGDGAELAQLGGVRIVYGQQLRLDIMRTDRRVKVRCQKSARRVKVLCVPVQVKHALLVGKQQHQQAVQLVIVQSARPAARQQVAMLVGHPDEQVQSHAAQSHAASVCAVHPNDSSSRLRSGVGRINQHATLQRVLVLTEHQTAHEVVRHVHWPDGEAQTGGQAAENGRLDNGQPGAGEQHPIDEGVLIEVVQLQTVIEVKFVNQSVQDAPGQGDGGVRIPQRSGKLLVSADPRRSRSRYAEAIQRDSQLSILTGAVQADLGDLVQAKLHRGPQPCTLQTLHQHEQAGIAVEQVDARQAESPASMRAERRLRLVAARLHRSRDIRAVTMAPSALPGIAISGVENAEHFIRECSTTENLCKLMTKNFSRGARRAGWGDLRQGDSSGQLGPAQLCISKGPTAAPARRRRSSKLMPGTLKWFSSTVSLLLYPNTCGFPVFMAGGHIELEGQAQHHIKRRHVVEMAAAVFKIRRPVEVAAALMRPQRLPAVRVERALHPGQHDPGVQELRIVQHQVRGGHHVQKVEISGVGIQIGERLRVRERGGWRRDGPGLNADPPGSCQGRGDLLSVHHKIGHVQAGVHQHQKRIVQVGPHRVQQIERILQVGLVGVKVANGTARAANCASGSRVDAAADGADAGVNPLVGVLHKRLQLGERPEQQVQLRRLSANRPLLLLLGGEEEEEEEAIAEVAAAEAAASVRGSRQRESESQSESDSSLLLSISASGLLIGHPMEVMKVQLQVTNAGDTSVAAKAMLSRGVWQGLFRGMSVPMASFTAVNAVFFGVYGQTLALLSSLRPDSRYGNVALAGMAGGMAQLPLTAPLDLIKTAMQAQLSRVSNAADAFHRGPASCAMAIIKREGPAGLTRGFALTFARDVPSYGLYMLLYDWLSERIGHVTGETAGTLLGGGIAGLVSWLSVLPIDTVKSNLQAEAGTGSMRRSGLSVAKRILAEQGTAGLYRGGLIVAVRSFPVNAVTFFVWSRTLSLLREEQQHGPIEHLYLSVAGPTENGAFSAQYQLSFQSLNSHRTLHTPVASIGRLASFSCRHFLQASLPPRAHCIRAQSPDSASKEAALSTVISLYSVMSPRSCFHFDRHPAETVSSGRKQQAATHSRSPADGTIIFSDRREFFEQFPSANSLINASLIGRQQSRVTLGAGRLQLRTSFGPVQVAHESAGPQLHRLIWNLLSQLNCRVNNFLHLLVLSGGEVSLPEHNERQGEQAAEVLRHSLGPGEVAQHHCQQAVNPVAGNTQAVPSRPGWSSSQLLTAVGQDFLTVCQPVLPEHDQAHVETDKLVQLVVMAYRPSIAWQWGPLRWNSELLAEQILRLVAACSRAATRFPDTRWHWKLCSRMHRCSTPFELVHRVGCRIGLLRVSRLRRGRIVLHSRECLDGLLQLAECWPGLFGLTGDQASGVLASVLLGVLRAQGQQFASSARIALAEVLRQFQKEPAAVTGCQGLLQQRSDPLTGQPNSHGIGSQPAVHKQVSRLEAHHRILRLHQGAQTPGRFQVSGGSCGGPLRASPSGVLHQQPPDLHLGCAVSLLHLHLSTDQALPSNDEFRQADLQHSLQAVQRHPNVASQTERLCHAK</sequence>
<keyword evidence="8 9" id="KW-0472">Membrane</keyword>
<evidence type="ECO:0000256" key="3">
    <source>
        <dbReference type="ARBA" id="ARBA00022448"/>
    </source>
</evidence>
<evidence type="ECO:0000256" key="4">
    <source>
        <dbReference type="ARBA" id="ARBA00022692"/>
    </source>
</evidence>
<dbReference type="Pfam" id="PF00078">
    <property type="entry name" value="RVT_1"/>
    <property type="match status" value="1"/>
</dbReference>
<accession>A0A1I8H7N1</accession>
<dbReference type="PROSITE" id="PS50879">
    <property type="entry name" value="RNASE_H_1"/>
    <property type="match status" value="1"/>
</dbReference>
<keyword evidence="3" id="KW-0813">Transport</keyword>
<dbReference type="CDD" id="cd09276">
    <property type="entry name" value="Rnase_HI_RT_non_LTR"/>
    <property type="match status" value="1"/>
</dbReference>
<comment type="similarity">
    <text evidence="2">Belongs to the mitochondrial carrier (TC 2.A.29) family.</text>
</comment>
<evidence type="ECO:0000256" key="1">
    <source>
        <dbReference type="ARBA" id="ARBA00004225"/>
    </source>
</evidence>
<dbReference type="WBParaSite" id="maker-uti_cns_0004733-snap-gene-0.2-mRNA-1">
    <property type="protein sequence ID" value="maker-uti_cns_0004733-snap-gene-0.2-mRNA-1"/>
    <property type="gene ID" value="maker-uti_cns_0004733-snap-gene-0.2"/>
</dbReference>
<dbReference type="Gene3D" id="3.30.420.10">
    <property type="entry name" value="Ribonuclease H-like superfamily/Ribonuclease H"/>
    <property type="match status" value="1"/>
</dbReference>
<feature type="region of interest" description="Disordered" evidence="10">
    <location>
        <begin position="892"/>
        <end position="932"/>
    </location>
</feature>
<evidence type="ECO:0000313" key="12">
    <source>
        <dbReference type="Proteomes" id="UP000095280"/>
    </source>
</evidence>
<dbReference type="PROSITE" id="PS50920">
    <property type="entry name" value="SOLCAR"/>
    <property type="match status" value="3"/>
</dbReference>
<dbReference type="GO" id="GO:0022857">
    <property type="term" value="F:transmembrane transporter activity"/>
    <property type="evidence" value="ECO:0007669"/>
    <property type="project" value="TreeGrafter"/>
</dbReference>
<comment type="subcellular location">
    <subcellularLocation>
        <location evidence="1">Mitochondrion membrane</location>
        <topology evidence="1">Multi-pass membrane protein</topology>
    </subcellularLocation>
</comment>
<dbReference type="GO" id="GO:0004523">
    <property type="term" value="F:RNA-DNA hybrid ribonuclease activity"/>
    <property type="evidence" value="ECO:0007669"/>
    <property type="project" value="InterPro"/>
</dbReference>
<dbReference type="InterPro" id="IPR023395">
    <property type="entry name" value="MCP_dom_sf"/>
</dbReference>
<evidence type="ECO:0000256" key="2">
    <source>
        <dbReference type="ARBA" id="ARBA00006375"/>
    </source>
</evidence>
<dbReference type="SUPFAM" id="SSF56219">
    <property type="entry name" value="DNase I-like"/>
    <property type="match status" value="1"/>
</dbReference>
<feature type="domain" description="RNase H type-1" evidence="11">
    <location>
        <begin position="635"/>
        <end position="768"/>
    </location>
</feature>
<evidence type="ECO:0000313" key="13">
    <source>
        <dbReference type="WBParaSite" id="maker-uti_cns_0004733-snap-gene-0.2-mRNA-1"/>
    </source>
</evidence>
<dbReference type="Pfam" id="PF00153">
    <property type="entry name" value="Mito_carr"/>
    <property type="match status" value="3"/>
</dbReference>
<dbReference type="Pfam" id="PF14529">
    <property type="entry name" value="Exo_endo_phos_2"/>
    <property type="match status" value="1"/>
</dbReference>
<dbReference type="GO" id="GO:0031966">
    <property type="term" value="C:mitochondrial membrane"/>
    <property type="evidence" value="ECO:0007669"/>
    <property type="project" value="UniProtKB-SubCell"/>
</dbReference>
<proteinExistence type="inferred from homology"/>
<feature type="region of interest" description="Disordered" evidence="10">
    <location>
        <begin position="587"/>
        <end position="618"/>
    </location>
</feature>
<keyword evidence="7" id="KW-0496">Mitochondrion</keyword>
<feature type="repeat" description="Solcar" evidence="9">
    <location>
        <begin position="1730"/>
        <end position="1810"/>
    </location>
</feature>
<feature type="repeat" description="Solcar" evidence="9">
    <location>
        <begin position="1916"/>
        <end position="2003"/>
    </location>
</feature>
<dbReference type="InterPro" id="IPR018108">
    <property type="entry name" value="MCP_transmembrane"/>
</dbReference>
<feature type="region of interest" description="Disordered" evidence="10">
    <location>
        <begin position="1180"/>
        <end position="1205"/>
    </location>
</feature>
<organism evidence="12 13">
    <name type="scientific">Macrostomum lignano</name>
    <dbReference type="NCBI Taxonomy" id="282301"/>
    <lineage>
        <taxon>Eukaryota</taxon>
        <taxon>Metazoa</taxon>
        <taxon>Spiralia</taxon>
        <taxon>Lophotrochozoa</taxon>
        <taxon>Platyhelminthes</taxon>
        <taxon>Rhabditophora</taxon>
        <taxon>Macrostomorpha</taxon>
        <taxon>Macrostomida</taxon>
        <taxon>Macrostomidae</taxon>
        <taxon>Macrostomum</taxon>
    </lineage>
</organism>
<dbReference type="SUPFAM" id="SSF103506">
    <property type="entry name" value="Mitochondrial carrier"/>
    <property type="match status" value="1"/>
</dbReference>
<evidence type="ECO:0000256" key="5">
    <source>
        <dbReference type="ARBA" id="ARBA00022737"/>
    </source>
</evidence>
<feature type="repeat" description="Solcar" evidence="9">
    <location>
        <begin position="1821"/>
        <end position="1910"/>
    </location>
</feature>
<evidence type="ECO:0000259" key="11">
    <source>
        <dbReference type="PROSITE" id="PS50879"/>
    </source>
</evidence>
<dbReference type="InterPro" id="IPR005135">
    <property type="entry name" value="Endo/exonuclease/phosphatase"/>
</dbReference>
<dbReference type="InterPro" id="IPR036691">
    <property type="entry name" value="Endo/exonu/phosph_ase_sf"/>
</dbReference>
<keyword evidence="6" id="KW-1133">Transmembrane helix</keyword>
<dbReference type="PANTHER" id="PTHR45624">
    <property type="entry name" value="MITOCHONDRIAL BASIC AMINO ACIDS TRANSPORTER-RELATED"/>
    <property type="match status" value="1"/>
</dbReference>
<dbReference type="InterPro" id="IPR036397">
    <property type="entry name" value="RNaseH_sf"/>
</dbReference>
<keyword evidence="4 9" id="KW-0812">Transmembrane</keyword>
<feature type="compositionally biased region" description="Low complexity" evidence="10">
    <location>
        <begin position="587"/>
        <end position="597"/>
    </location>
</feature>
<evidence type="ECO:0000256" key="9">
    <source>
        <dbReference type="PROSITE-ProRule" id="PRU00282"/>
    </source>
</evidence>
<dbReference type="InterPro" id="IPR012337">
    <property type="entry name" value="RNaseH-like_sf"/>
</dbReference>
<dbReference type="SUPFAM" id="SSF53098">
    <property type="entry name" value="Ribonuclease H-like"/>
    <property type="match status" value="1"/>
</dbReference>
<protein>
    <submittedName>
        <fullName evidence="13">RNase H domain-containing protein</fullName>
    </submittedName>
</protein>
<evidence type="ECO:0000256" key="6">
    <source>
        <dbReference type="ARBA" id="ARBA00022989"/>
    </source>
</evidence>
<name>A0A1I8H7N1_9PLAT</name>
<dbReference type="Proteomes" id="UP000095280">
    <property type="component" value="Unplaced"/>
</dbReference>
<keyword evidence="5" id="KW-0677">Repeat</keyword>
<dbReference type="PANTHER" id="PTHR45624:SF10">
    <property type="entry name" value="SLC (SOLUTE CARRIER) HOMOLOG"/>
    <property type="match status" value="1"/>
</dbReference>
<dbReference type="Pfam" id="PF00075">
    <property type="entry name" value="RNase_H"/>
    <property type="match status" value="1"/>
</dbReference>
<evidence type="ECO:0000256" key="10">
    <source>
        <dbReference type="SAM" id="MobiDB-lite"/>
    </source>
</evidence>
<evidence type="ECO:0000256" key="7">
    <source>
        <dbReference type="ARBA" id="ARBA00023128"/>
    </source>
</evidence>
<dbReference type="InterPro" id="IPR050567">
    <property type="entry name" value="Mitochondrial_Carrier"/>
</dbReference>
<keyword evidence="12" id="KW-1185">Reference proteome</keyword>